<proteinExistence type="predicted"/>
<reference evidence="1 2" key="1">
    <citation type="submission" date="2016-07" db="EMBL/GenBank/DDBJ databases">
        <authorList>
            <person name="Townsley L."/>
            <person name="Shank E.A."/>
        </authorList>
    </citation>
    <scope>NUCLEOTIDE SEQUENCE [LARGE SCALE GENOMIC DNA]</scope>
    <source>
        <strain evidence="1 2">CH01</strain>
    </source>
</reference>
<sequence>MLFISVGIKILKSSVIETVLKLSKITLFHNDYYKDFINEGVLKIKRSAVAARKLPTTKINYPQLHPIY</sequence>
<comment type="caution">
    <text evidence="1">The sequence shown here is derived from an EMBL/GenBank/DDBJ whole genome shotgun (WGS) entry which is preliminary data.</text>
</comment>
<dbReference type="EMBL" id="MDKC01000035">
    <property type="protein sequence ID" value="ODG90117.1"/>
    <property type="molecule type" value="Genomic_DNA"/>
</dbReference>
<evidence type="ECO:0000313" key="1">
    <source>
        <dbReference type="EMBL" id="ODG90117.1"/>
    </source>
</evidence>
<dbReference type="Proteomes" id="UP000094580">
    <property type="component" value="Unassembled WGS sequence"/>
</dbReference>
<keyword evidence="2" id="KW-1185">Reference proteome</keyword>
<protein>
    <submittedName>
        <fullName evidence="1">Uncharacterized protein</fullName>
    </submittedName>
</protein>
<evidence type="ECO:0000313" key="2">
    <source>
        <dbReference type="Proteomes" id="UP000094580"/>
    </source>
</evidence>
<gene>
    <name evidence="1" type="ORF">BED47_12310</name>
</gene>
<accession>A0ABX2ZNM4</accession>
<organism evidence="1 2">
    <name type="scientific">Gottfriedia luciferensis</name>
    <dbReference type="NCBI Taxonomy" id="178774"/>
    <lineage>
        <taxon>Bacteria</taxon>
        <taxon>Bacillati</taxon>
        <taxon>Bacillota</taxon>
        <taxon>Bacilli</taxon>
        <taxon>Bacillales</taxon>
        <taxon>Bacillaceae</taxon>
        <taxon>Gottfriedia</taxon>
    </lineage>
</organism>
<name>A0ABX2ZNM4_9BACI</name>